<keyword evidence="7" id="KW-0479">Metal-binding</keyword>
<evidence type="ECO:0000259" key="13">
    <source>
        <dbReference type="Pfam" id="PF00962"/>
    </source>
</evidence>
<accession>A0A8K0D5G2</accession>
<dbReference type="OrthoDB" id="7202371at2759"/>
<evidence type="ECO:0000256" key="11">
    <source>
        <dbReference type="SAM" id="Coils"/>
    </source>
</evidence>
<proteinExistence type="inferred from homology"/>
<dbReference type="GO" id="GO:0005615">
    <property type="term" value="C:extracellular space"/>
    <property type="evidence" value="ECO:0007669"/>
    <property type="project" value="InterPro"/>
</dbReference>
<dbReference type="GO" id="GO:0006154">
    <property type="term" value="P:adenosine catabolic process"/>
    <property type="evidence" value="ECO:0007669"/>
    <property type="project" value="InterPro"/>
</dbReference>
<evidence type="ECO:0000313" key="16">
    <source>
        <dbReference type="Proteomes" id="UP000801492"/>
    </source>
</evidence>
<comment type="caution">
    <text evidence="15">The sequence shown here is derived from an EMBL/GenBank/DDBJ whole genome shotgun (WGS) entry which is preliminary data.</text>
</comment>
<keyword evidence="9" id="KW-0378">Hydrolase</keyword>
<keyword evidence="11" id="KW-0175">Coiled coil</keyword>
<dbReference type="InterPro" id="IPR006331">
    <property type="entry name" value="ADGF"/>
</dbReference>
<evidence type="ECO:0000256" key="9">
    <source>
        <dbReference type="ARBA" id="ARBA00022801"/>
    </source>
</evidence>
<evidence type="ECO:0000256" key="1">
    <source>
        <dbReference type="ARBA" id="ARBA00001947"/>
    </source>
</evidence>
<feature type="chain" id="PRO_5035453632" description="Adenosine deaminase" evidence="12">
    <location>
        <begin position="20"/>
        <end position="995"/>
    </location>
</feature>
<feature type="domain" description="Adenosine deaminase" evidence="13">
    <location>
        <begin position="640"/>
        <end position="930"/>
    </location>
</feature>
<evidence type="ECO:0000313" key="15">
    <source>
        <dbReference type="EMBL" id="KAF2898264.1"/>
    </source>
</evidence>
<reference evidence="15" key="1">
    <citation type="submission" date="2019-08" db="EMBL/GenBank/DDBJ databases">
        <title>The genome of the North American firefly Photinus pyralis.</title>
        <authorList>
            <consortium name="Photinus pyralis genome working group"/>
            <person name="Fallon T.R."/>
            <person name="Sander Lower S.E."/>
            <person name="Weng J.-K."/>
        </authorList>
    </citation>
    <scope>NUCLEOTIDE SEQUENCE</scope>
    <source>
        <strain evidence="15">TRF0915ILg1</strain>
        <tissue evidence="15">Whole body</tissue>
    </source>
</reference>
<evidence type="ECO:0000256" key="10">
    <source>
        <dbReference type="ARBA" id="ARBA00047764"/>
    </source>
</evidence>
<dbReference type="Pfam" id="PF00962">
    <property type="entry name" value="A_deaminase"/>
    <property type="match status" value="2"/>
</dbReference>
<dbReference type="EMBL" id="VTPC01003610">
    <property type="protein sequence ID" value="KAF2898264.1"/>
    <property type="molecule type" value="Genomic_DNA"/>
</dbReference>
<dbReference type="PANTHER" id="PTHR11409:SF39">
    <property type="entry name" value="ADENOSINE DEAMINASE 2"/>
    <property type="match status" value="1"/>
</dbReference>
<dbReference type="FunFam" id="3.20.20.140:FF:000017">
    <property type="entry name" value="Adenosine deaminase 2"/>
    <property type="match status" value="2"/>
</dbReference>
<dbReference type="Gene3D" id="3.20.20.140">
    <property type="entry name" value="Metal-dependent hydrolases"/>
    <property type="match status" value="2"/>
</dbReference>
<evidence type="ECO:0000256" key="3">
    <source>
        <dbReference type="ARBA" id="ARBA00006083"/>
    </source>
</evidence>
<evidence type="ECO:0000256" key="5">
    <source>
        <dbReference type="ARBA" id="ARBA00018099"/>
    </source>
</evidence>
<dbReference type="NCBIfam" id="TIGR01431">
    <property type="entry name" value="adm_rel"/>
    <property type="match status" value="2"/>
</dbReference>
<dbReference type="GO" id="GO:0046872">
    <property type="term" value="F:metal ion binding"/>
    <property type="evidence" value="ECO:0007669"/>
    <property type="project" value="UniProtKB-KW"/>
</dbReference>
<evidence type="ECO:0000256" key="2">
    <source>
        <dbReference type="ARBA" id="ARBA00004613"/>
    </source>
</evidence>
<keyword evidence="6" id="KW-0964">Secreted</keyword>
<dbReference type="GO" id="GO:0046103">
    <property type="term" value="P:inosine biosynthetic process"/>
    <property type="evidence" value="ECO:0007669"/>
    <property type="project" value="TreeGrafter"/>
</dbReference>
<comment type="similarity">
    <text evidence="3">Belongs to the metallo-dependent hydrolases superfamily. Adenosine and AMP deaminases family. ADGF subfamily.</text>
</comment>
<organism evidence="15 16">
    <name type="scientific">Ignelater luminosus</name>
    <name type="common">Cucubano</name>
    <name type="synonym">Pyrophorus luminosus</name>
    <dbReference type="NCBI Taxonomy" id="2038154"/>
    <lineage>
        <taxon>Eukaryota</taxon>
        <taxon>Metazoa</taxon>
        <taxon>Ecdysozoa</taxon>
        <taxon>Arthropoda</taxon>
        <taxon>Hexapoda</taxon>
        <taxon>Insecta</taxon>
        <taxon>Pterygota</taxon>
        <taxon>Neoptera</taxon>
        <taxon>Endopterygota</taxon>
        <taxon>Coleoptera</taxon>
        <taxon>Polyphaga</taxon>
        <taxon>Elateriformia</taxon>
        <taxon>Elateroidea</taxon>
        <taxon>Elateridae</taxon>
        <taxon>Agrypninae</taxon>
        <taxon>Pyrophorini</taxon>
        <taxon>Ignelater</taxon>
    </lineage>
</organism>
<protein>
    <recommendedName>
        <fullName evidence="5">Adenosine deaminase</fullName>
        <ecNumber evidence="4">3.5.4.4</ecNumber>
    </recommendedName>
</protein>
<dbReference type="SUPFAM" id="SSF51556">
    <property type="entry name" value="Metallo-dependent hydrolases"/>
    <property type="match status" value="2"/>
</dbReference>
<sequence>MCNNIKLIIIATLFILINADFWKDREKFIKYEESQMLGSSIILNQKEEIVNKILMGYKFSEYDAGFKNPGMFAPARHFFNSRKDIENSQVFKFIQKVPKGGALHGHNAALASFEILYNLTYSDNLYGCIVNGRIQLKFLAHSNQDKSCNWTLLSVLRKEDSNFDEWLRSQLTLDVHNPREKYPDINTVWKAMEDIFKTVDVMLNYKPIFQEYLYQALQELYDDNVMYLEIRVTLSTMYDLSGRIFDSITTIADFYKEVIDKFKKDHPRFIDARLIYAPYRRTNNETFRDYVKTVKELKTHHPDFLVGFDTVGQEDLGLPLVEFINHFKEIPSDIDFIFHAAETNWYGTSTDINIVDAILLGTKRIGHGYGLVKHPLALQLVKEAGIGIEVCPISNQVLMLVEDMRNHPAAMLIAGGYPVIISNDDPSFWSAKGLSYDFYMAFMGIASRTADLRLLKQLALNSLMYINQVCSDYLAARNEILRAEKSIAIGGKLSLTEKEKEANKILLQVKQKELQGVHDDITKFPPARHFFHMKNDIEKSKIFSILQKLPKGGALHTHLTASVSVEYVFSNIISRDNLHGCVINGRLKVKFFEEGKTTSVCKWELIRDLRRNETTFDSWVKSQISLFNEDHQLNARNTINDVWKSFLETFGTMHGMLKYKPVFQDHLYQALKELYEDNVFYVEFRLNFPELYELNGTVYGYADFMQTYSDVVQQFKSENPNFVGAKIIYARQRTLNVIQLKHVLNIYDSLQKAYPDILVGFDLVGFEDMGPPLINFHEQLSTVQNTTHFFFHAGETNWYGYDIDQNLIDAVLLGSKRIGHGYALLKHPKVLEMVKQKDIGIEISPISNQVLRLVDDFRNHPSSALIAQGYPVIICNDDPGFWGAKGLSYDWYVAYMGMASKDAGLELLKQLALNSIKYSSMREDEKNQAMQKWNATWELFIEDLIQNKTKPGKGYLHGKGPEVVENGVEKVLDKNEELELERDEVRDEVQNWKML</sequence>
<dbReference type="InterPro" id="IPR006330">
    <property type="entry name" value="Ado/ade_deaminase"/>
</dbReference>
<evidence type="ECO:0000256" key="8">
    <source>
        <dbReference type="ARBA" id="ARBA00022729"/>
    </source>
</evidence>
<evidence type="ECO:0000256" key="12">
    <source>
        <dbReference type="SAM" id="SignalP"/>
    </source>
</evidence>
<feature type="coiled-coil region" evidence="11">
    <location>
        <begin position="968"/>
        <end position="995"/>
    </location>
</feature>
<dbReference type="GO" id="GO:0004000">
    <property type="term" value="F:adenosine deaminase activity"/>
    <property type="evidence" value="ECO:0007669"/>
    <property type="project" value="InterPro"/>
</dbReference>
<feature type="signal peptide" evidence="12">
    <location>
        <begin position="1"/>
        <end position="19"/>
    </location>
</feature>
<keyword evidence="8 12" id="KW-0732">Signal</keyword>
<comment type="subcellular location">
    <subcellularLocation>
        <location evidence="2">Secreted</location>
    </subcellularLocation>
</comment>
<comment type="cofactor">
    <cofactor evidence="1">
        <name>Zn(2+)</name>
        <dbReference type="ChEBI" id="CHEBI:29105"/>
    </cofactor>
</comment>
<evidence type="ECO:0000256" key="4">
    <source>
        <dbReference type="ARBA" id="ARBA00012784"/>
    </source>
</evidence>
<evidence type="ECO:0000259" key="14">
    <source>
        <dbReference type="Pfam" id="PF08451"/>
    </source>
</evidence>
<dbReference type="PANTHER" id="PTHR11409">
    <property type="entry name" value="ADENOSINE DEAMINASE"/>
    <property type="match status" value="1"/>
</dbReference>
<feature type="domain" description="Adenosine/AMP deaminase N-terminal" evidence="14">
    <location>
        <begin position="459"/>
        <end position="546"/>
    </location>
</feature>
<name>A0A8K0D5G2_IGNLU</name>
<comment type="catalytic activity">
    <reaction evidence="10">
        <text>adenosine + H2O + H(+) = inosine + NH4(+)</text>
        <dbReference type="Rhea" id="RHEA:24408"/>
        <dbReference type="ChEBI" id="CHEBI:15377"/>
        <dbReference type="ChEBI" id="CHEBI:15378"/>
        <dbReference type="ChEBI" id="CHEBI:16335"/>
        <dbReference type="ChEBI" id="CHEBI:17596"/>
        <dbReference type="ChEBI" id="CHEBI:28938"/>
        <dbReference type="EC" id="3.5.4.4"/>
    </reaction>
</comment>
<dbReference type="Pfam" id="PF08451">
    <property type="entry name" value="A_deaminase_N"/>
    <property type="match status" value="2"/>
</dbReference>
<dbReference type="AlphaFoldDB" id="A0A8K0D5G2"/>
<gene>
    <name evidence="15" type="ORF">ILUMI_07905</name>
</gene>
<dbReference type="CDD" id="cd01321">
    <property type="entry name" value="ADGF"/>
    <property type="match status" value="1"/>
</dbReference>
<evidence type="ECO:0000256" key="6">
    <source>
        <dbReference type="ARBA" id="ARBA00022525"/>
    </source>
</evidence>
<dbReference type="Proteomes" id="UP000801492">
    <property type="component" value="Unassembled WGS sequence"/>
</dbReference>
<dbReference type="InterPro" id="IPR013659">
    <property type="entry name" value="A_deaminase_N"/>
</dbReference>
<feature type="domain" description="Adenosine deaminase" evidence="13">
    <location>
        <begin position="194"/>
        <end position="441"/>
    </location>
</feature>
<dbReference type="InterPro" id="IPR001365">
    <property type="entry name" value="A_deaminase_dom"/>
</dbReference>
<feature type="domain" description="Adenosine/AMP deaminase N-terminal" evidence="14">
    <location>
        <begin position="20"/>
        <end position="94"/>
    </location>
</feature>
<dbReference type="InterPro" id="IPR032466">
    <property type="entry name" value="Metal_Hydrolase"/>
</dbReference>
<dbReference type="EC" id="3.5.4.4" evidence="4"/>
<keyword evidence="16" id="KW-1185">Reference proteome</keyword>
<evidence type="ECO:0000256" key="7">
    <source>
        <dbReference type="ARBA" id="ARBA00022723"/>
    </source>
</evidence>